<keyword evidence="2 14" id="KW-0813">Transport</keyword>
<keyword evidence="3 14" id="KW-1003">Cell membrane</keyword>
<comment type="subcellular location">
    <subcellularLocation>
        <location evidence="14">Cell membrane</location>
        <topology evidence="14">Multi-pass membrane protein</topology>
    </subcellularLocation>
    <subcellularLocation>
        <location evidence="1">Endomembrane system</location>
        <topology evidence="1">Multi-pass membrane protein</topology>
    </subcellularLocation>
</comment>
<evidence type="ECO:0000256" key="1">
    <source>
        <dbReference type="ARBA" id="ARBA00004127"/>
    </source>
</evidence>
<dbReference type="PIRSF" id="PIRSF006102">
    <property type="entry name" value="NQR_DE"/>
    <property type="match status" value="1"/>
</dbReference>
<dbReference type="RefSeq" id="WP_388015804.1">
    <property type="nucleotide sequence ID" value="NZ_JBHUDT010000002.1"/>
</dbReference>
<dbReference type="NCBIfam" id="TIGR01940">
    <property type="entry name" value="nqrE"/>
    <property type="match status" value="1"/>
</dbReference>
<keyword evidence="8 14" id="KW-0520">NAD</keyword>
<keyword evidence="6 14" id="KW-1278">Translocase</keyword>
<feature type="transmembrane region" description="Helical" evidence="14">
    <location>
        <begin position="183"/>
        <end position="204"/>
    </location>
</feature>
<comment type="caution">
    <text evidence="15">The sequence shown here is derived from an EMBL/GenBank/DDBJ whole genome shotgun (WGS) entry which is preliminary data.</text>
</comment>
<proteinExistence type="inferred from homology"/>
<evidence type="ECO:0000256" key="4">
    <source>
        <dbReference type="ARBA" id="ARBA00022519"/>
    </source>
</evidence>
<name>A0ABW5JRL4_9FLAO</name>
<protein>
    <recommendedName>
        <fullName evidence="14">Na(+)-translocating NADH-quinone reductase subunit E</fullName>
        <shortName evidence="14">Na(+)-NQR subunit E</shortName>
        <shortName evidence="14">Na(+)-translocating NQR subunit E</shortName>
        <ecNumber evidence="14">7.2.1.1</ecNumber>
    </recommendedName>
    <alternativeName>
        <fullName evidence="14">NQR complex subunit E</fullName>
    </alternativeName>
    <alternativeName>
        <fullName evidence="14">NQR-1 subunit E</fullName>
    </alternativeName>
</protein>
<dbReference type="EMBL" id="JBHULK010000002">
    <property type="protein sequence ID" value="MFD2534712.1"/>
    <property type="molecule type" value="Genomic_DNA"/>
</dbReference>
<evidence type="ECO:0000256" key="6">
    <source>
        <dbReference type="ARBA" id="ARBA00022967"/>
    </source>
</evidence>
<dbReference type="InterPro" id="IPR050133">
    <property type="entry name" value="NqrDE/RnfAE_oxidrdctase"/>
</dbReference>
<evidence type="ECO:0000313" key="15">
    <source>
        <dbReference type="EMBL" id="MFD2534712.1"/>
    </source>
</evidence>
<dbReference type="InterPro" id="IPR003667">
    <property type="entry name" value="NqrDE/RnfAE"/>
</dbReference>
<feature type="transmembrane region" description="Helical" evidence="14">
    <location>
        <begin position="6"/>
        <end position="30"/>
    </location>
</feature>
<keyword evidence="16" id="KW-1185">Reference proteome</keyword>
<evidence type="ECO:0000256" key="2">
    <source>
        <dbReference type="ARBA" id="ARBA00022448"/>
    </source>
</evidence>
<evidence type="ECO:0000256" key="3">
    <source>
        <dbReference type="ARBA" id="ARBA00022475"/>
    </source>
</evidence>
<evidence type="ECO:0000256" key="7">
    <source>
        <dbReference type="ARBA" id="ARBA00022989"/>
    </source>
</evidence>
<comment type="subunit">
    <text evidence="14">Composed of six subunits; NqrA, NqrB, NqrC, NqrD, NqrE and NqrF.</text>
</comment>
<dbReference type="InterPro" id="IPR010967">
    <property type="entry name" value="NqrE"/>
</dbReference>
<keyword evidence="12 14" id="KW-0472">Membrane</keyword>
<feature type="transmembrane region" description="Helical" evidence="14">
    <location>
        <begin position="150"/>
        <end position="171"/>
    </location>
</feature>
<feature type="transmembrane region" description="Helical" evidence="14">
    <location>
        <begin position="37"/>
        <end position="58"/>
    </location>
</feature>
<evidence type="ECO:0000256" key="9">
    <source>
        <dbReference type="ARBA" id="ARBA00023053"/>
    </source>
</evidence>
<keyword evidence="9 14" id="KW-0915">Sodium</keyword>
<dbReference type="Proteomes" id="UP001597441">
    <property type="component" value="Unassembled WGS sequence"/>
</dbReference>
<gene>
    <name evidence="14 15" type="primary">nqrE</name>
    <name evidence="15" type="ORF">ACFSQS_06300</name>
</gene>
<evidence type="ECO:0000313" key="16">
    <source>
        <dbReference type="Proteomes" id="UP001597441"/>
    </source>
</evidence>
<comment type="catalytic activity">
    <reaction evidence="14">
        <text>a ubiquinone + n Na(+)(in) + NADH + H(+) = a ubiquinol + n Na(+)(out) + NAD(+)</text>
        <dbReference type="Rhea" id="RHEA:47748"/>
        <dbReference type="Rhea" id="RHEA-COMP:9565"/>
        <dbReference type="Rhea" id="RHEA-COMP:9566"/>
        <dbReference type="ChEBI" id="CHEBI:15378"/>
        <dbReference type="ChEBI" id="CHEBI:16389"/>
        <dbReference type="ChEBI" id="CHEBI:17976"/>
        <dbReference type="ChEBI" id="CHEBI:29101"/>
        <dbReference type="ChEBI" id="CHEBI:57540"/>
        <dbReference type="ChEBI" id="CHEBI:57945"/>
        <dbReference type="EC" id="7.2.1.1"/>
    </reaction>
</comment>
<evidence type="ECO:0000256" key="11">
    <source>
        <dbReference type="ARBA" id="ARBA00023075"/>
    </source>
</evidence>
<dbReference type="HAMAP" id="MF_00429">
    <property type="entry name" value="NqrE"/>
    <property type="match status" value="1"/>
</dbReference>
<dbReference type="Pfam" id="PF02508">
    <property type="entry name" value="Rnf-Nqr"/>
    <property type="match status" value="1"/>
</dbReference>
<dbReference type="PANTHER" id="PTHR30335:SF1">
    <property type="entry name" value="NA(+)-TRANSLOCATING NADH-QUINONE REDUCTASE SUBUNIT E"/>
    <property type="match status" value="1"/>
</dbReference>
<keyword evidence="7 14" id="KW-1133">Transmembrane helix</keyword>
<keyword evidence="13 14" id="KW-0739">Sodium transport</keyword>
<dbReference type="EC" id="7.2.1.1" evidence="14"/>
<evidence type="ECO:0000256" key="10">
    <source>
        <dbReference type="ARBA" id="ARBA00023065"/>
    </source>
</evidence>
<dbReference type="PANTHER" id="PTHR30335">
    <property type="entry name" value="INTEGRAL MEMBRANE PROTEIN OF SOXR-REDUCING COMPLEX"/>
    <property type="match status" value="1"/>
</dbReference>
<reference evidence="16" key="1">
    <citation type="journal article" date="2019" name="Int. J. Syst. Evol. Microbiol.">
        <title>The Global Catalogue of Microorganisms (GCM) 10K type strain sequencing project: providing services to taxonomists for standard genome sequencing and annotation.</title>
        <authorList>
            <consortium name="The Broad Institute Genomics Platform"/>
            <consortium name="The Broad Institute Genome Sequencing Center for Infectious Disease"/>
            <person name="Wu L."/>
            <person name="Ma J."/>
        </authorList>
    </citation>
    <scope>NUCLEOTIDE SEQUENCE [LARGE SCALE GENOMIC DNA]</scope>
    <source>
        <strain evidence="16">KCTC 42903</strain>
    </source>
</reference>
<keyword evidence="11 14" id="KW-0830">Ubiquinone</keyword>
<accession>A0ABW5JRL4</accession>
<comment type="function">
    <text evidence="14">NQR complex catalyzes the reduction of ubiquinone-1 to ubiquinol by two successive reactions, coupled with the transport of Na(+) ions from the cytoplasm to the periplasm. NqrA to NqrE are probably involved in the second step, the conversion of ubisemiquinone to ubiquinol.</text>
</comment>
<sequence>MEHVELFFKSIFIDNMVFATFLGMCSYLAVSKKVSTAVGLGAAVIFVLAITVPLNWLLDQYLLQPGALKWVDGSADGEGFSGMDLSFLSFIMFIATIATMVQLVEIVVEKFSPSLYNSLGIFLPLIAVNCAILGGSLFMQSREIATLGLALNYGVGSGIGWFLAILAIAAIREKIRYSNVPPALRGLGITFIITGLMAIGFMSFGGMLTGGDEEAPMQEQTASVNKEAKENITLSTAKTSEKKVVANNIKVNE</sequence>
<keyword evidence="5 14" id="KW-0812">Transmembrane</keyword>
<feature type="transmembrane region" description="Helical" evidence="14">
    <location>
        <begin position="115"/>
        <end position="138"/>
    </location>
</feature>
<feature type="transmembrane region" description="Helical" evidence="14">
    <location>
        <begin position="87"/>
        <end position="108"/>
    </location>
</feature>
<evidence type="ECO:0000256" key="8">
    <source>
        <dbReference type="ARBA" id="ARBA00023027"/>
    </source>
</evidence>
<evidence type="ECO:0000256" key="14">
    <source>
        <dbReference type="HAMAP-Rule" id="MF_00429"/>
    </source>
</evidence>
<organism evidence="15 16">
    <name type="scientific">Gelatiniphilus marinus</name>
    <dbReference type="NCBI Taxonomy" id="1759464"/>
    <lineage>
        <taxon>Bacteria</taxon>
        <taxon>Pseudomonadati</taxon>
        <taxon>Bacteroidota</taxon>
        <taxon>Flavobacteriia</taxon>
        <taxon>Flavobacteriales</taxon>
        <taxon>Flavobacteriaceae</taxon>
        <taxon>Gelatiniphilus</taxon>
    </lineage>
</organism>
<evidence type="ECO:0000256" key="13">
    <source>
        <dbReference type="ARBA" id="ARBA00023201"/>
    </source>
</evidence>
<evidence type="ECO:0000256" key="12">
    <source>
        <dbReference type="ARBA" id="ARBA00023136"/>
    </source>
</evidence>
<evidence type="ECO:0000256" key="5">
    <source>
        <dbReference type="ARBA" id="ARBA00022692"/>
    </source>
</evidence>
<keyword evidence="10 14" id="KW-0406">Ion transport</keyword>
<comment type="similarity">
    <text evidence="14">Belongs to the NqrDE/RnfAE family.</text>
</comment>
<keyword evidence="4" id="KW-0997">Cell inner membrane</keyword>